<dbReference type="EMBL" id="JAINUG010000163">
    <property type="protein sequence ID" value="KAJ8390980.1"/>
    <property type="molecule type" value="Genomic_DNA"/>
</dbReference>
<protein>
    <submittedName>
        <fullName evidence="1">Uncharacterized protein</fullName>
    </submittedName>
</protein>
<dbReference type="AlphaFoldDB" id="A0AAD7RVH2"/>
<sequence length="85" mass="9573">MEMVAVSERAEDSAAVTGSATGCTWLLSLRLLTEQRGPKRSQSLHCHTQLQRHNIPLYCSIQASQRTTARSLAPWLRRRAERSPL</sequence>
<gene>
    <name evidence="1" type="ORF">AAFF_G00097580</name>
</gene>
<keyword evidence="2" id="KW-1185">Reference proteome</keyword>
<name>A0AAD7RVH2_9TELE</name>
<reference evidence="1" key="1">
    <citation type="journal article" date="2023" name="Science">
        <title>Genome structures resolve the early diversification of teleost fishes.</title>
        <authorList>
            <person name="Parey E."/>
            <person name="Louis A."/>
            <person name="Montfort J."/>
            <person name="Bouchez O."/>
            <person name="Roques C."/>
            <person name="Iampietro C."/>
            <person name="Lluch J."/>
            <person name="Castinel A."/>
            <person name="Donnadieu C."/>
            <person name="Desvignes T."/>
            <person name="Floi Bucao C."/>
            <person name="Jouanno E."/>
            <person name="Wen M."/>
            <person name="Mejri S."/>
            <person name="Dirks R."/>
            <person name="Jansen H."/>
            <person name="Henkel C."/>
            <person name="Chen W.J."/>
            <person name="Zahm M."/>
            <person name="Cabau C."/>
            <person name="Klopp C."/>
            <person name="Thompson A.W."/>
            <person name="Robinson-Rechavi M."/>
            <person name="Braasch I."/>
            <person name="Lecointre G."/>
            <person name="Bobe J."/>
            <person name="Postlethwait J.H."/>
            <person name="Berthelot C."/>
            <person name="Roest Crollius H."/>
            <person name="Guiguen Y."/>
        </authorList>
    </citation>
    <scope>NUCLEOTIDE SEQUENCE</scope>
    <source>
        <strain evidence="1">NC1722</strain>
    </source>
</reference>
<organism evidence="1 2">
    <name type="scientific">Aldrovandia affinis</name>
    <dbReference type="NCBI Taxonomy" id="143900"/>
    <lineage>
        <taxon>Eukaryota</taxon>
        <taxon>Metazoa</taxon>
        <taxon>Chordata</taxon>
        <taxon>Craniata</taxon>
        <taxon>Vertebrata</taxon>
        <taxon>Euteleostomi</taxon>
        <taxon>Actinopterygii</taxon>
        <taxon>Neopterygii</taxon>
        <taxon>Teleostei</taxon>
        <taxon>Notacanthiformes</taxon>
        <taxon>Halosauridae</taxon>
        <taxon>Aldrovandia</taxon>
    </lineage>
</organism>
<dbReference type="Proteomes" id="UP001221898">
    <property type="component" value="Unassembled WGS sequence"/>
</dbReference>
<proteinExistence type="predicted"/>
<evidence type="ECO:0000313" key="1">
    <source>
        <dbReference type="EMBL" id="KAJ8390980.1"/>
    </source>
</evidence>
<comment type="caution">
    <text evidence="1">The sequence shown here is derived from an EMBL/GenBank/DDBJ whole genome shotgun (WGS) entry which is preliminary data.</text>
</comment>
<accession>A0AAD7RVH2</accession>
<evidence type="ECO:0000313" key="2">
    <source>
        <dbReference type="Proteomes" id="UP001221898"/>
    </source>
</evidence>